<feature type="domain" description="PDZ" evidence="2">
    <location>
        <begin position="334"/>
        <end position="420"/>
    </location>
</feature>
<feature type="region of interest" description="Disordered" evidence="1">
    <location>
        <begin position="257"/>
        <end position="279"/>
    </location>
</feature>
<feature type="region of interest" description="Disordered" evidence="1">
    <location>
        <begin position="519"/>
        <end position="541"/>
    </location>
</feature>
<dbReference type="InterPro" id="IPR052074">
    <property type="entry name" value="NonRcpt_TyrProt_Phosphatase"/>
</dbReference>
<organism evidence="3 4">
    <name type="scientific">Nephila pilipes</name>
    <name type="common">Giant wood spider</name>
    <name type="synonym">Nephila maculata</name>
    <dbReference type="NCBI Taxonomy" id="299642"/>
    <lineage>
        <taxon>Eukaryota</taxon>
        <taxon>Metazoa</taxon>
        <taxon>Ecdysozoa</taxon>
        <taxon>Arthropoda</taxon>
        <taxon>Chelicerata</taxon>
        <taxon>Arachnida</taxon>
        <taxon>Araneae</taxon>
        <taxon>Araneomorphae</taxon>
        <taxon>Entelegynae</taxon>
        <taxon>Araneoidea</taxon>
        <taxon>Nephilidae</taxon>
        <taxon>Nephila</taxon>
    </lineage>
</organism>
<dbReference type="EMBL" id="BMAW01098118">
    <property type="protein sequence ID" value="GFS83107.1"/>
    <property type="molecule type" value="Genomic_DNA"/>
</dbReference>
<dbReference type="CDD" id="cd00136">
    <property type="entry name" value="PDZ_canonical"/>
    <property type="match status" value="1"/>
</dbReference>
<evidence type="ECO:0000313" key="3">
    <source>
        <dbReference type="EMBL" id="GFS83107.1"/>
    </source>
</evidence>
<keyword evidence="4" id="KW-1185">Reference proteome</keyword>
<feature type="region of interest" description="Disordered" evidence="1">
    <location>
        <begin position="561"/>
        <end position="587"/>
    </location>
</feature>
<accession>A0A8X6MXL5</accession>
<dbReference type="Gene3D" id="2.30.42.10">
    <property type="match status" value="5"/>
</dbReference>
<evidence type="ECO:0000313" key="4">
    <source>
        <dbReference type="Proteomes" id="UP000887013"/>
    </source>
</evidence>
<feature type="domain" description="PDZ" evidence="2">
    <location>
        <begin position="1089"/>
        <end position="1183"/>
    </location>
</feature>
<gene>
    <name evidence="3" type="primary">Ptpn13</name>
    <name evidence="3" type="ORF">NPIL_638421</name>
</gene>
<protein>
    <submittedName>
        <fullName evidence="3">Tyrosine-protein phosphatase non-receptor type 13</fullName>
    </submittedName>
</protein>
<name>A0A8X6MXL5_NEPPI</name>
<dbReference type="InterPro" id="IPR036034">
    <property type="entry name" value="PDZ_sf"/>
</dbReference>
<evidence type="ECO:0000259" key="2">
    <source>
        <dbReference type="PROSITE" id="PS50106"/>
    </source>
</evidence>
<dbReference type="Proteomes" id="UP000887013">
    <property type="component" value="Unassembled WGS sequence"/>
</dbReference>
<comment type="caution">
    <text evidence="3">The sequence shown here is derived from an EMBL/GenBank/DDBJ whole genome shotgun (WGS) entry which is preliminary data.</text>
</comment>
<feature type="compositionally biased region" description="Polar residues" evidence="1">
    <location>
        <begin position="522"/>
        <end position="541"/>
    </location>
</feature>
<sequence length="1186" mass="131709">MGTAACCLLLELTKSSFLHGSFVRDYLYLNMRCRVHGLMESFLSVEWWSSCDAQILAVLSSFGFSFVYVFFTNTNELSSRVPNTIPRASCGKLSMKFVKLCKDPNFGFGMIITCGNTCDTILQGAFVESIHHGSPADLDGSISPGDQIMSVNGIDVQNDHFLTVVDLLQGTTNSVDLVIAKGNKIPTDLTNLIKKEITEKPFTQTKTWIVGNETSKDTMPSLETIGVKTNSNDLPIPIPLPRKKWMDQEKSLQLDGPDLTLNHSSVINPDKKKETNSSNISTDNIPDIIASQMKNLSTSLSDVLIKNESLEDSEYLPITKNVDENFLLPGEIFHVVLDKKGGSLGLNIYQGTESTCSEQRHIYIHSVIPNGAADLDGRIKPGDKLLEVDGELLENLSYQEVVTKLRETPQVAHLVLEKGNLIESPLVENETVSKNNNQYSTKGYLPIAVKNDHKNSILQSNSPNNVFKYPESMFQKETDIKRKESSASAEASFELYKENESNDQSYSSLPTITNDHKFYSAKDTNSGPQVNNTPKRNLNSPSSPTYAKVMNMNSSVCRFQSPLTSYNSTPNLAENSDEEDRNEMNGSSLYRNRSTDCLATPHFLKPHQAVLDFCQNYSYVRGSASNLHQMPAVPIRKKKLKKLEDIYNYCNSDNTFQVVIQKSSRGLGLSISGGVDAFNRDPFSQLIRIRKLYPLQPALDCGKLVLGDVLLEVNGTKMVGLTNTEALEVLRSASTEVVLKVFRPSKSLIPSFSTLKGGIWPFFDSSSSSASSSLSRTEANSYNVETGEFEVTLMKRGGSLGFTISKVDGLSSEEGIYVKALVRDPAVSDGRIQPGDRILKVNGTSVSSMSHAEAIEFMRNTPNSVTLTLSRIEPPLTPGYMDAEYSRSKPLRWEAVGLINDRLKQKKNSEENGTPTRKIKRKLGRISNAPSNSSTESESTNSSSSQEHVIVESAEPNDSIEDLNLEGVGLQRNQRPKSLDMLNLSDRKRCPAFTDEESFHRQSSVMCSNVDSKNKNEESENANSSEKNLLKWRGSTLPHTDETDKPDGSLDKYSTYNFQLDYELAVKSHPDDAPGPITTSSGYWMNSFIVELDRGWHGRLGFSLYDPPPDPPDSPRSILPRLAEVKAVYPGSLAERDGRIKVGDRLFYVENRESVLNKKSAAEVIKLLRRTGGRVKMMFCRLERRT</sequence>
<evidence type="ECO:0000256" key="1">
    <source>
        <dbReference type="SAM" id="MobiDB-lite"/>
    </source>
</evidence>
<feature type="domain" description="PDZ" evidence="2">
    <location>
        <begin position="790"/>
        <end position="873"/>
    </location>
</feature>
<reference evidence="3" key="1">
    <citation type="submission" date="2020-08" db="EMBL/GenBank/DDBJ databases">
        <title>Multicomponent nature underlies the extraordinary mechanical properties of spider dragline silk.</title>
        <authorList>
            <person name="Kono N."/>
            <person name="Nakamura H."/>
            <person name="Mori M."/>
            <person name="Yoshida Y."/>
            <person name="Ohtoshi R."/>
            <person name="Malay A.D."/>
            <person name="Moran D.A.P."/>
            <person name="Tomita M."/>
            <person name="Numata K."/>
            <person name="Arakawa K."/>
        </authorList>
    </citation>
    <scope>NUCLEOTIDE SEQUENCE</scope>
</reference>
<dbReference type="Pfam" id="PF00595">
    <property type="entry name" value="PDZ"/>
    <property type="match status" value="4"/>
</dbReference>
<dbReference type="OrthoDB" id="6417639at2759"/>
<dbReference type="PROSITE" id="PS50106">
    <property type="entry name" value="PDZ"/>
    <property type="match status" value="5"/>
</dbReference>
<dbReference type="SMART" id="SM00228">
    <property type="entry name" value="PDZ"/>
    <property type="match status" value="5"/>
</dbReference>
<feature type="domain" description="PDZ" evidence="2">
    <location>
        <begin position="97"/>
        <end position="183"/>
    </location>
</feature>
<dbReference type="PANTHER" id="PTHR46900:SF2">
    <property type="entry name" value="TYROSINE-PROTEIN PHOSPHATASE NON-RECEPTOR TYPE 13"/>
    <property type="match status" value="1"/>
</dbReference>
<dbReference type="InterPro" id="IPR001478">
    <property type="entry name" value="PDZ"/>
</dbReference>
<feature type="region of interest" description="Disordered" evidence="1">
    <location>
        <begin position="904"/>
        <end position="961"/>
    </location>
</feature>
<feature type="compositionally biased region" description="Polar residues" evidence="1">
    <location>
        <begin position="561"/>
        <end position="574"/>
    </location>
</feature>
<dbReference type="PANTHER" id="PTHR46900">
    <property type="entry name" value="TYROSINE-PROTEIN PHOSPHATASE NON-RECEPTOR TYPE 13"/>
    <property type="match status" value="1"/>
</dbReference>
<feature type="domain" description="PDZ" evidence="2">
    <location>
        <begin position="657"/>
        <end position="745"/>
    </location>
</feature>
<dbReference type="SUPFAM" id="SSF50156">
    <property type="entry name" value="PDZ domain-like"/>
    <property type="match status" value="5"/>
</dbReference>
<feature type="region of interest" description="Disordered" evidence="1">
    <location>
        <begin position="995"/>
        <end position="1029"/>
    </location>
</feature>
<feature type="compositionally biased region" description="Low complexity" evidence="1">
    <location>
        <begin position="931"/>
        <end position="945"/>
    </location>
</feature>
<feature type="compositionally biased region" description="Polar residues" evidence="1">
    <location>
        <begin position="1001"/>
        <end position="1011"/>
    </location>
</feature>
<proteinExistence type="predicted"/>
<dbReference type="AlphaFoldDB" id="A0A8X6MXL5"/>